<sequence>MNAVVVCLNEIIVKVERKEKRRLYYQKNKETIIVRQKEYYENNKEKRTEYQIRYQNGKQEELQNYNKNYYQKNKERLKSKRLNIVAGGHHDNHGTKSP</sequence>
<protein>
    <submittedName>
        <fullName evidence="1">Uncharacterized protein</fullName>
    </submittedName>
</protein>
<proteinExistence type="predicted"/>
<dbReference type="EMBL" id="MN740009">
    <property type="protein sequence ID" value="QHT83465.1"/>
    <property type="molecule type" value="Genomic_DNA"/>
</dbReference>
<organism evidence="1">
    <name type="scientific">viral metagenome</name>
    <dbReference type="NCBI Taxonomy" id="1070528"/>
    <lineage>
        <taxon>unclassified sequences</taxon>
        <taxon>metagenomes</taxon>
        <taxon>organismal metagenomes</taxon>
    </lineage>
</organism>
<name>A0A6C0HTJ0_9ZZZZ</name>
<dbReference type="AlphaFoldDB" id="A0A6C0HTJ0"/>
<evidence type="ECO:0000313" key="1">
    <source>
        <dbReference type="EMBL" id="QHT83465.1"/>
    </source>
</evidence>
<reference evidence="1" key="1">
    <citation type="journal article" date="2020" name="Nature">
        <title>Giant virus diversity and host interactions through global metagenomics.</title>
        <authorList>
            <person name="Schulz F."/>
            <person name="Roux S."/>
            <person name="Paez-Espino D."/>
            <person name="Jungbluth S."/>
            <person name="Walsh D.A."/>
            <person name="Denef V.J."/>
            <person name="McMahon K.D."/>
            <person name="Konstantinidis K.T."/>
            <person name="Eloe-Fadrosh E.A."/>
            <person name="Kyrpides N.C."/>
            <person name="Woyke T."/>
        </authorList>
    </citation>
    <scope>NUCLEOTIDE SEQUENCE</scope>
    <source>
        <strain evidence="1">GVMAG-M-3300023184-167</strain>
    </source>
</reference>
<accession>A0A6C0HTJ0</accession>